<sequence>MSLSQCVLFITVILSRHGRRADVTDTFVLPSWIDGSFIALSRQHYMSLQHMVERRGVDWGQMDVCVLIILKSY</sequence>
<organism evidence="1 2">
    <name type="scientific">Rickenella mellea</name>
    <dbReference type="NCBI Taxonomy" id="50990"/>
    <lineage>
        <taxon>Eukaryota</taxon>
        <taxon>Fungi</taxon>
        <taxon>Dikarya</taxon>
        <taxon>Basidiomycota</taxon>
        <taxon>Agaricomycotina</taxon>
        <taxon>Agaricomycetes</taxon>
        <taxon>Hymenochaetales</taxon>
        <taxon>Rickenellaceae</taxon>
        <taxon>Rickenella</taxon>
    </lineage>
</organism>
<gene>
    <name evidence="1" type="ORF">BD410DRAFT_513545</name>
</gene>
<dbReference type="EMBL" id="ML170213">
    <property type="protein sequence ID" value="TDL18058.1"/>
    <property type="molecule type" value="Genomic_DNA"/>
</dbReference>
<accession>A0A4Y7PSJ4</accession>
<evidence type="ECO:0000313" key="1">
    <source>
        <dbReference type="EMBL" id="TDL18058.1"/>
    </source>
</evidence>
<evidence type="ECO:0000313" key="2">
    <source>
        <dbReference type="Proteomes" id="UP000294933"/>
    </source>
</evidence>
<dbReference type="Proteomes" id="UP000294933">
    <property type="component" value="Unassembled WGS sequence"/>
</dbReference>
<proteinExistence type="predicted"/>
<dbReference type="VEuPathDB" id="FungiDB:BD410DRAFT_513545"/>
<dbReference type="AlphaFoldDB" id="A0A4Y7PSJ4"/>
<protein>
    <submittedName>
        <fullName evidence="1">Uncharacterized protein</fullName>
    </submittedName>
</protein>
<reference evidence="1 2" key="1">
    <citation type="submission" date="2018-06" db="EMBL/GenBank/DDBJ databases">
        <title>A transcriptomic atlas of mushroom development highlights an independent origin of complex multicellularity.</title>
        <authorList>
            <consortium name="DOE Joint Genome Institute"/>
            <person name="Krizsan K."/>
            <person name="Almasi E."/>
            <person name="Merenyi Z."/>
            <person name="Sahu N."/>
            <person name="Viragh M."/>
            <person name="Koszo T."/>
            <person name="Mondo S."/>
            <person name="Kiss B."/>
            <person name="Balint B."/>
            <person name="Kues U."/>
            <person name="Barry K."/>
            <person name="Hegedus J.C."/>
            <person name="Henrissat B."/>
            <person name="Johnson J."/>
            <person name="Lipzen A."/>
            <person name="Ohm R."/>
            <person name="Nagy I."/>
            <person name="Pangilinan J."/>
            <person name="Yan J."/>
            <person name="Xiong Y."/>
            <person name="Grigoriev I.V."/>
            <person name="Hibbett D.S."/>
            <person name="Nagy L.G."/>
        </authorList>
    </citation>
    <scope>NUCLEOTIDE SEQUENCE [LARGE SCALE GENOMIC DNA]</scope>
    <source>
        <strain evidence="1 2">SZMC22713</strain>
    </source>
</reference>
<keyword evidence="2" id="KW-1185">Reference proteome</keyword>
<name>A0A4Y7PSJ4_9AGAM</name>